<evidence type="ECO:0000313" key="1">
    <source>
        <dbReference type="EMBL" id="AQP45305.1"/>
    </source>
</evidence>
<reference evidence="1 2" key="1">
    <citation type="journal article" date="2016" name="Int. J. Syst. Evol. Microbiol.">
        <title>Tessaracoccus flavus sp. nov., isolated from the drainage system of a lindane-producing factory.</title>
        <authorList>
            <person name="Kumari R."/>
            <person name="Singh P."/>
            <person name="Schumann P."/>
            <person name="Lal R."/>
        </authorList>
    </citation>
    <scope>NUCLEOTIDE SEQUENCE [LARGE SCALE GENOMIC DNA]</scope>
    <source>
        <strain evidence="1 2">RP1T</strain>
    </source>
</reference>
<gene>
    <name evidence="1" type="ORF">RPIT_11285</name>
</gene>
<organism evidence="1 2">
    <name type="scientific">Tessaracoccus flavus</name>
    <dbReference type="NCBI Taxonomy" id="1610493"/>
    <lineage>
        <taxon>Bacteria</taxon>
        <taxon>Bacillati</taxon>
        <taxon>Actinomycetota</taxon>
        <taxon>Actinomycetes</taxon>
        <taxon>Propionibacteriales</taxon>
        <taxon>Propionibacteriaceae</taxon>
        <taxon>Tessaracoccus</taxon>
    </lineage>
</organism>
<evidence type="ECO:0000313" key="2">
    <source>
        <dbReference type="Proteomes" id="UP000188324"/>
    </source>
</evidence>
<keyword evidence="2" id="KW-1185">Reference proteome</keyword>
<accession>A0A1Q2CGY2</accession>
<dbReference type="Proteomes" id="UP000188324">
    <property type="component" value="Chromosome"/>
</dbReference>
<dbReference type="AlphaFoldDB" id="A0A1Q2CGY2"/>
<dbReference type="STRING" id="1610493.RPIT_11285"/>
<sequence>MWSHDRSASERVRRGARKLGPYIVVAAVLLALVVGMMVFFLLRQDDGGRACPPTAGLGVVVVRY</sequence>
<proteinExistence type="predicted"/>
<dbReference type="KEGG" id="tfl:RPIT_11285"/>
<dbReference type="EMBL" id="CP019605">
    <property type="protein sequence ID" value="AQP45305.1"/>
    <property type="molecule type" value="Genomic_DNA"/>
</dbReference>
<protein>
    <submittedName>
        <fullName evidence="1">Uncharacterized protein</fullName>
    </submittedName>
</protein>
<name>A0A1Q2CGY2_9ACTN</name>